<comment type="caution">
    <text evidence="2">The sequence shown here is derived from an EMBL/GenBank/DDBJ whole genome shotgun (WGS) entry which is preliminary data.</text>
</comment>
<sequence>MTHLKKCDTGKLCLFLASLLLSFQTILAQDYQTLRQNALDKLDLSGLGSKLFMNAAVTTRREVDYLKQISSGKLSKPEPVSAEEWHNLYERIYDADLRAKNVHMPSLKDLVETNPSKLTRNDTVPLGIIDMEAVYLTEKQLRLNEDAKRAGKPVDFATYAPFRIIYAAALRQDVYQDEVWFKIGPQLIITNHVQQPVGMAIDFGDGKGFTSYPLQEQLIKHRYETEGKHPVRIRLIAKNGHYDFETYVDVRQLERVPPAMEFHVSAPAAVNDTSLRNARTQVVGANIRIVNGCDGILDKAVIIAEGFDFANDVNLDELEAMFRERFAQWLREGFDLVFIDYDDGTAAIENNAQVMKAVIQQINTIKQGNTDNIVLGVCMSGLVARYALRKMEVDGINHHVRLMICYDTPNQGANVPVGLTQLLWESSPTLLTQVILKFFAKTWRDYYYSMTTPAATQMMLHWGGQLTGGVGSKSPAFDAFQASLNGLGNGGYPQNCRNIAITHGSMNAQDRDLFDQYNYGDRILRSFTPFGLQNSNIDIHTNSLNQNTNVLRFATWGIFSKKLGVSLDYNSPFNDDFLPGGISPKAVPNKLFFDTKSFAFCFIPTFSAIDYKGPLNTQAQRELLDVNAVNAVVGPGRQTPFANIYGSNDDTDHIRASLIEWTIIGQSENLLAGGTTCPALPLPPQPIISVYNVCYPFSQSRATEGNTGQYLSVPGNAIGWAVHS</sequence>
<evidence type="ECO:0000256" key="1">
    <source>
        <dbReference type="SAM" id="SignalP"/>
    </source>
</evidence>
<proteinExistence type="predicted"/>
<evidence type="ECO:0000313" key="3">
    <source>
        <dbReference type="Proteomes" id="UP001264980"/>
    </source>
</evidence>
<dbReference type="EMBL" id="JAVDTI010000001">
    <property type="protein sequence ID" value="MDR6804315.1"/>
    <property type="molecule type" value="Genomic_DNA"/>
</dbReference>
<gene>
    <name evidence="2" type="ORF">J2W84_001352</name>
</gene>
<reference evidence="2 3" key="1">
    <citation type="submission" date="2023-07" db="EMBL/GenBank/DDBJ databases">
        <title>Sorghum-associated microbial communities from plants grown in Nebraska, USA.</title>
        <authorList>
            <person name="Schachtman D."/>
        </authorList>
    </citation>
    <scope>NUCLEOTIDE SEQUENCE [LARGE SCALE GENOMIC DNA]</scope>
    <source>
        <strain evidence="2 3">BE57</strain>
    </source>
</reference>
<organism evidence="2 3">
    <name type="scientific">Dyadobacter fermentans</name>
    <dbReference type="NCBI Taxonomy" id="94254"/>
    <lineage>
        <taxon>Bacteria</taxon>
        <taxon>Pseudomonadati</taxon>
        <taxon>Bacteroidota</taxon>
        <taxon>Cytophagia</taxon>
        <taxon>Cytophagales</taxon>
        <taxon>Spirosomataceae</taxon>
        <taxon>Dyadobacter</taxon>
    </lineage>
</organism>
<accession>A0ABU1QT37</accession>
<dbReference type="RefSeq" id="WP_309981609.1">
    <property type="nucleotide sequence ID" value="NZ_JAVDTI010000001.1"/>
</dbReference>
<evidence type="ECO:0000313" key="2">
    <source>
        <dbReference type="EMBL" id="MDR6804315.1"/>
    </source>
</evidence>
<dbReference type="SUPFAM" id="SSF53474">
    <property type="entry name" value="alpha/beta-Hydrolases"/>
    <property type="match status" value="1"/>
</dbReference>
<dbReference type="Proteomes" id="UP001264980">
    <property type="component" value="Unassembled WGS sequence"/>
</dbReference>
<protein>
    <recommendedName>
        <fullName evidence="4">DUF676 domain-containing protein</fullName>
    </recommendedName>
</protein>
<feature type="signal peptide" evidence="1">
    <location>
        <begin position="1"/>
        <end position="28"/>
    </location>
</feature>
<name>A0ABU1QT37_9BACT</name>
<keyword evidence="3" id="KW-1185">Reference proteome</keyword>
<dbReference type="Gene3D" id="3.40.50.1820">
    <property type="entry name" value="alpha/beta hydrolase"/>
    <property type="match status" value="1"/>
</dbReference>
<keyword evidence="1" id="KW-0732">Signal</keyword>
<dbReference type="InterPro" id="IPR029058">
    <property type="entry name" value="AB_hydrolase_fold"/>
</dbReference>
<evidence type="ECO:0008006" key="4">
    <source>
        <dbReference type="Google" id="ProtNLM"/>
    </source>
</evidence>
<feature type="chain" id="PRO_5045724554" description="DUF676 domain-containing protein" evidence="1">
    <location>
        <begin position="29"/>
        <end position="724"/>
    </location>
</feature>